<sequence>MPFCKIVGTLFCFVGLTLVRHSIGMASEEQTPGAPTDGVPAAPPATLYKPKPMAADLCKMIGLLDYLYASKRRILIEAKKRQKGKNILIIEPPNLHSLKSVGRRNCNQNAAKKEESIQTQLLLSDAIVLREIIQANLYFVGIPAIDNWEEFNKHGKILFEKIDQFAENASECSVMKRISLNLRFIAMSLEKDYKNYCEFFAGLEEQILQEMCEFYQFDDNKFNKYRTNALAKNANGIKPTLLYYFFFSTFYRKLMANINLTKTRADRQLLHWLYSIEKALDRRMAAIVAERPRLPLLNASIPS</sequence>
<dbReference type="Proteomes" id="UP000887572">
    <property type="component" value="Unplaced"/>
</dbReference>
<dbReference type="AlphaFoldDB" id="A0A914GUK4"/>
<name>A0A914GUK4_GLORO</name>
<evidence type="ECO:0000313" key="2">
    <source>
        <dbReference type="Proteomes" id="UP000887572"/>
    </source>
</evidence>
<accession>A0A914GUK4</accession>
<feature type="signal peptide" evidence="1">
    <location>
        <begin position="1"/>
        <end position="19"/>
    </location>
</feature>
<dbReference type="WBParaSite" id="Gr19_v10_g1092.t1">
    <property type="protein sequence ID" value="Gr19_v10_g1092.t1"/>
    <property type="gene ID" value="Gr19_v10_g1092"/>
</dbReference>
<evidence type="ECO:0000313" key="3">
    <source>
        <dbReference type="WBParaSite" id="Gr19_v10_g1092.t1"/>
    </source>
</evidence>
<reference evidence="3" key="1">
    <citation type="submission" date="2022-11" db="UniProtKB">
        <authorList>
            <consortium name="WormBaseParasite"/>
        </authorList>
    </citation>
    <scope>IDENTIFICATION</scope>
</reference>
<proteinExistence type="predicted"/>
<protein>
    <submittedName>
        <fullName evidence="3">Uncharacterized protein</fullName>
    </submittedName>
</protein>
<evidence type="ECO:0000256" key="1">
    <source>
        <dbReference type="SAM" id="SignalP"/>
    </source>
</evidence>
<organism evidence="2 3">
    <name type="scientific">Globodera rostochiensis</name>
    <name type="common">Golden nematode worm</name>
    <name type="synonym">Heterodera rostochiensis</name>
    <dbReference type="NCBI Taxonomy" id="31243"/>
    <lineage>
        <taxon>Eukaryota</taxon>
        <taxon>Metazoa</taxon>
        <taxon>Ecdysozoa</taxon>
        <taxon>Nematoda</taxon>
        <taxon>Chromadorea</taxon>
        <taxon>Rhabditida</taxon>
        <taxon>Tylenchina</taxon>
        <taxon>Tylenchomorpha</taxon>
        <taxon>Tylenchoidea</taxon>
        <taxon>Heteroderidae</taxon>
        <taxon>Heteroderinae</taxon>
        <taxon>Globodera</taxon>
    </lineage>
</organism>
<keyword evidence="2" id="KW-1185">Reference proteome</keyword>
<feature type="chain" id="PRO_5037205500" evidence="1">
    <location>
        <begin position="20"/>
        <end position="303"/>
    </location>
</feature>
<keyword evidence="1" id="KW-0732">Signal</keyword>